<name>A0A0A9WH13_LYGHE</name>
<feature type="domain" description="DUF4773" evidence="1">
    <location>
        <begin position="111"/>
        <end position="222"/>
    </location>
</feature>
<organism evidence="2">
    <name type="scientific">Lygus hesperus</name>
    <name type="common">Western plant bug</name>
    <dbReference type="NCBI Taxonomy" id="30085"/>
    <lineage>
        <taxon>Eukaryota</taxon>
        <taxon>Metazoa</taxon>
        <taxon>Ecdysozoa</taxon>
        <taxon>Arthropoda</taxon>
        <taxon>Hexapoda</taxon>
        <taxon>Insecta</taxon>
        <taxon>Pterygota</taxon>
        <taxon>Neoptera</taxon>
        <taxon>Paraneoptera</taxon>
        <taxon>Hemiptera</taxon>
        <taxon>Heteroptera</taxon>
        <taxon>Panheteroptera</taxon>
        <taxon>Cimicomorpha</taxon>
        <taxon>Miridae</taxon>
        <taxon>Mirini</taxon>
        <taxon>Lygus</taxon>
    </lineage>
</organism>
<reference evidence="2" key="1">
    <citation type="journal article" date="2014" name="PLoS ONE">
        <title>Transcriptome-Based Identification of ABC Transporters in the Western Tarnished Plant Bug Lygus hesperus.</title>
        <authorList>
            <person name="Hull J.J."/>
            <person name="Chaney K."/>
            <person name="Geib S.M."/>
            <person name="Fabrick J.A."/>
            <person name="Brent C.S."/>
            <person name="Walsh D."/>
            <person name="Lavine L.C."/>
        </authorList>
    </citation>
    <scope>NUCLEOTIDE SEQUENCE</scope>
</reference>
<feature type="non-terminal residue" evidence="2">
    <location>
        <position position="1"/>
    </location>
</feature>
<accession>A0A0A9WH13</accession>
<dbReference type="Pfam" id="PF15998">
    <property type="entry name" value="DUF4773"/>
    <property type="match status" value="1"/>
</dbReference>
<reference evidence="2" key="2">
    <citation type="submission" date="2014-07" db="EMBL/GenBank/DDBJ databases">
        <authorList>
            <person name="Hull J."/>
        </authorList>
    </citation>
    <scope>NUCLEOTIDE SEQUENCE</scope>
</reference>
<dbReference type="InterPro" id="IPR031941">
    <property type="entry name" value="DUF4773"/>
</dbReference>
<dbReference type="EMBL" id="GBHO01037786">
    <property type="protein sequence ID" value="JAG05818.1"/>
    <property type="molecule type" value="Transcribed_RNA"/>
</dbReference>
<evidence type="ECO:0000259" key="1">
    <source>
        <dbReference type="Pfam" id="PF15998"/>
    </source>
</evidence>
<dbReference type="AlphaFoldDB" id="A0A0A9WH13"/>
<gene>
    <name evidence="2" type="primary">res</name>
    <name evidence="2" type="ORF">CM83_33153</name>
</gene>
<protein>
    <submittedName>
        <fullName evidence="2">Type III restriction-modification system StyLTI enzyme res</fullName>
    </submittedName>
</protein>
<evidence type="ECO:0000313" key="2">
    <source>
        <dbReference type="EMBL" id="JAG05818.1"/>
    </source>
</evidence>
<sequence>YSYIQSSGTTPGILYLLGGTWQKEFTVSTMKYLVGFAFLALLALVQSEVARENEVTESSEQLMELQRLLEGSELQKVDPEFDDEDDDDHDDDDEAGRWNPITWIKDKLRNKCICENLKCECCFKLKLFNKKACLSAEQLSGEKRLKIVFKLSKHDLVNTSFGITRSTTICGTVPPPLNFLKFCFTQDTEARSDNAISTCSTVDFRVLGSVGAVIQFKCLEFNGGKLTFGGYSKLKKEGMFTLKAKNPFKAAVALYKKTKGKH</sequence>
<proteinExistence type="predicted"/>